<dbReference type="AlphaFoldDB" id="A0AAE0M7Y4"/>
<dbReference type="Proteomes" id="UP001283341">
    <property type="component" value="Unassembled WGS sequence"/>
</dbReference>
<comment type="caution">
    <text evidence="1">The sequence shown here is derived from an EMBL/GenBank/DDBJ whole genome shotgun (WGS) entry which is preliminary data.</text>
</comment>
<evidence type="ECO:0000313" key="2">
    <source>
        <dbReference type="Proteomes" id="UP001283341"/>
    </source>
</evidence>
<keyword evidence="2" id="KW-1185">Reference proteome</keyword>
<organism evidence="1 2">
    <name type="scientific">Apodospora peruviana</name>
    <dbReference type="NCBI Taxonomy" id="516989"/>
    <lineage>
        <taxon>Eukaryota</taxon>
        <taxon>Fungi</taxon>
        <taxon>Dikarya</taxon>
        <taxon>Ascomycota</taxon>
        <taxon>Pezizomycotina</taxon>
        <taxon>Sordariomycetes</taxon>
        <taxon>Sordariomycetidae</taxon>
        <taxon>Sordariales</taxon>
        <taxon>Lasiosphaeriaceae</taxon>
        <taxon>Apodospora</taxon>
    </lineage>
</organism>
<dbReference type="EMBL" id="JAUEDM010000003">
    <property type="protein sequence ID" value="KAK3322637.1"/>
    <property type="molecule type" value="Genomic_DNA"/>
</dbReference>
<protein>
    <submittedName>
        <fullName evidence="1">Uncharacterized protein</fullName>
    </submittedName>
</protein>
<reference evidence="1" key="1">
    <citation type="journal article" date="2023" name="Mol. Phylogenet. Evol.">
        <title>Genome-scale phylogeny and comparative genomics of the fungal order Sordariales.</title>
        <authorList>
            <person name="Hensen N."/>
            <person name="Bonometti L."/>
            <person name="Westerberg I."/>
            <person name="Brannstrom I.O."/>
            <person name="Guillou S."/>
            <person name="Cros-Aarteil S."/>
            <person name="Calhoun S."/>
            <person name="Haridas S."/>
            <person name="Kuo A."/>
            <person name="Mondo S."/>
            <person name="Pangilinan J."/>
            <person name="Riley R."/>
            <person name="LaButti K."/>
            <person name="Andreopoulos B."/>
            <person name="Lipzen A."/>
            <person name="Chen C."/>
            <person name="Yan M."/>
            <person name="Daum C."/>
            <person name="Ng V."/>
            <person name="Clum A."/>
            <person name="Steindorff A."/>
            <person name="Ohm R.A."/>
            <person name="Martin F."/>
            <person name="Silar P."/>
            <person name="Natvig D.O."/>
            <person name="Lalanne C."/>
            <person name="Gautier V."/>
            <person name="Ament-Velasquez S.L."/>
            <person name="Kruys A."/>
            <person name="Hutchinson M.I."/>
            <person name="Powell A.J."/>
            <person name="Barry K."/>
            <person name="Miller A.N."/>
            <person name="Grigoriev I.V."/>
            <person name="Debuchy R."/>
            <person name="Gladieux P."/>
            <person name="Hiltunen Thoren M."/>
            <person name="Johannesson H."/>
        </authorList>
    </citation>
    <scope>NUCLEOTIDE SEQUENCE</scope>
    <source>
        <strain evidence="1">CBS 118394</strain>
    </source>
</reference>
<sequence length="177" mass="19673">MSRRKHIIYLELLLPSASRPLAPFPTLSNISQPPIPANERVALVAAGRQTFYDEAVLWVCLRVQGIPKSEQADDVGAQPFAALRHVDGLASLRGCEYLFQKKTVKLLSKAFNVRRRFSVLSRYLSCLHNDRAFQLDHAVSQVTSRLRASAVFSPAVSRWSLVSSPGGAWVIRRSLCG</sequence>
<evidence type="ECO:0000313" key="1">
    <source>
        <dbReference type="EMBL" id="KAK3322637.1"/>
    </source>
</evidence>
<accession>A0AAE0M7Y4</accession>
<reference evidence="1" key="2">
    <citation type="submission" date="2023-06" db="EMBL/GenBank/DDBJ databases">
        <authorList>
            <consortium name="Lawrence Berkeley National Laboratory"/>
            <person name="Haridas S."/>
            <person name="Hensen N."/>
            <person name="Bonometti L."/>
            <person name="Westerberg I."/>
            <person name="Brannstrom I.O."/>
            <person name="Guillou S."/>
            <person name="Cros-Aarteil S."/>
            <person name="Calhoun S."/>
            <person name="Kuo A."/>
            <person name="Mondo S."/>
            <person name="Pangilinan J."/>
            <person name="Riley R."/>
            <person name="Labutti K."/>
            <person name="Andreopoulos B."/>
            <person name="Lipzen A."/>
            <person name="Chen C."/>
            <person name="Yanf M."/>
            <person name="Daum C."/>
            <person name="Ng V."/>
            <person name="Clum A."/>
            <person name="Steindorff A."/>
            <person name="Ohm R."/>
            <person name="Martin F."/>
            <person name="Silar P."/>
            <person name="Natvig D."/>
            <person name="Lalanne C."/>
            <person name="Gautier V."/>
            <person name="Ament-Velasquez S.L."/>
            <person name="Kruys A."/>
            <person name="Hutchinson M.I."/>
            <person name="Powell A.J."/>
            <person name="Barry K."/>
            <person name="Miller A.N."/>
            <person name="Grigoriev I.V."/>
            <person name="Debuchy R."/>
            <person name="Gladieux P."/>
            <person name="Thoren M.H."/>
            <person name="Johannesson H."/>
        </authorList>
    </citation>
    <scope>NUCLEOTIDE SEQUENCE</scope>
    <source>
        <strain evidence="1">CBS 118394</strain>
    </source>
</reference>
<name>A0AAE0M7Y4_9PEZI</name>
<gene>
    <name evidence="1" type="ORF">B0H66DRAFT_211324</name>
</gene>
<proteinExistence type="predicted"/>